<dbReference type="Proteomes" id="UP001317001">
    <property type="component" value="Chromosome"/>
</dbReference>
<evidence type="ECO:0000313" key="3">
    <source>
        <dbReference type="EMBL" id="UUV20241.1"/>
    </source>
</evidence>
<dbReference type="RefSeq" id="WP_257498146.1">
    <property type="nucleotide sequence ID" value="NZ_CP102382.1"/>
</dbReference>
<name>A0ABY5NNV6_9FLAO</name>
<reference evidence="3 4" key="1">
    <citation type="submission" date="2022-08" db="EMBL/GenBank/DDBJ databases">
        <title>Myroides zhujiangensis sp. nov., a novel bacterium isolated from sediment in the Pearl River Estuary.</title>
        <authorList>
            <person name="Cui L."/>
        </authorList>
    </citation>
    <scope>NUCLEOTIDE SEQUENCE [LARGE SCALE GENOMIC DNA]</scope>
    <source>
        <strain evidence="3 4">SCSIO 72103</strain>
    </source>
</reference>
<proteinExistence type="predicted"/>
<evidence type="ECO:0000313" key="4">
    <source>
        <dbReference type="Proteomes" id="UP001317001"/>
    </source>
</evidence>
<sequence>MFKKVLIAEDIDSISLGVVTALENYSEMEIHHSKYCDDALLKIKKALQDNQPFDLLISDLSFKTDHQKTELKSGEELVQAAKELQPEIKIIIYSIEERMAKIKSMFDNNLINAYISKGRNSTQELKKALANLYEKGGKYIPESLQSKLLETSVFEIEAQDIELLQLLAKGYSRDEISEVFYTKNYASASLSSVEKRINRLKIHFNSRNITHLVSQTKDIGLI</sequence>
<dbReference type="EMBL" id="CP102382">
    <property type="protein sequence ID" value="UUV20241.1"/>
    <property type="molecule type" value="Genomic_DNA"/>
</dbReference>
<dbReference type="InterPro" id="IPR001789">
    <property type="entry name" value="Sig_transdc_resp-reg_receiver"/>
</dbReference>
<accession>A0ABY5NNV6</accession>
<organism evidence="3 4">
    <name type="scientific">Paenimyroides aestuarii</name>
    <dbReference type="NCBI Taxonomy" id="2968490"/>
    <lineage>
        <taxon>Bacteria</taxon>
        <taxon>Pseudomonadati</taxon>
        <taxon>Bacteroidota</taxon>
        <taxon>Flavobacteriia</taxon>
        <taxon>Flavobacteriales</taxon>
        <taxon>Flavobacteriaceae</taxon>
        <taxon>Paenimyroides</taxon>
    </lineage>
</organism>
<dbReference type="Gene3D" id="3.40.50.2300">
    <property type="match status" value="1"/>
</dbReference>
<dbReference type="SUPFAM" id="SSF52172">
    <property type="entry name" value="CheY-like"/>
    <property type="match status" value="1"/>
</dbReference>
<protein>
    <submittedName>
        <fullName evidence="3">Response regulator</fullName>
    </submittedName>
</protein>
<keyword evidence="1" id="KW-0597">Phosphoprotein</keyword>
<gene>
    <name evidence="3" type="ORF">NPX36_07640</name>
</gene>
<feature type="modified residue" description="4-aspartylphosphate" evidence="1">
    <location>
        <position position="59"/>
    </location>
</feature>
<feature type="domain" description="Response regulatory" evidence="2">
    <location>
        <begin position="4"/>
        <end position="132"/>
    </location>
</feature>
<evidence type="ECO:0000259" key="2">
    <source>
        <dbReference type="PROSITE" id="PS50110"/>
    </source>
</evidence>
<keyword evidence="4" id="KW-1185">Reference proteome</keyword>
<evidence type="ECO:0000256" key="1">
    <source>
        <dbReference type="PROSITE-ProRule" id="PRU00169"/>
    </source>
</evidence>
<dbReference type="PROSITE" id="PS50110">
    <property type="entry name" value="RESPONSE_REGULATORY"/>
    <property type="match status" value="1"/>
</dbReference>
<dbReference type="InterPro" id="IPR011006">
    <property type="entry name" value="CheY-like_superfamily"/>
</dbReference>